<evidence type="ECO:0000256" key="12">
    <source>
        <dbReference type="ARBA" id="ARBA00023170"/>
    </source>
</evidence>
<keyword evidence="4 14" id="KW-1134">Transmembrane beta strand</keyword>
<dbReference type="PROSITE" id="PS00430">
    <property type="entry name" value="TONB_DEPENDENT_REC_1"/>
    <property type="match status" value="1"/>
</dbReference>
<feature type="domain" description="TonB-dependent receptor plug" evidence="20">
    <location>
        <begin position="71"/>
        <end position="184"/>
    </location>
</feature>
<keyword evidence="11 14" id="KW-0472">Membrane</keyword>
<accession>B2FHT9</accession>
<evidence type="ECO:0000256" key="8">
    <source>
        <dbReference type="ARBA" id="ARBA00023004"/>
    </source>
</evidence>
<dbReference type="EnsemblBacteria" id="CAQ46316">
    <property type="protein sequence ID" value="CAQ46316"/>
    <property type="gene ID" value="Smlt2858"/>
</dbReference>
<evidence type="ECO:0000256" key="4">
    <source>
        <dbReference type="ARBA" id="ARBA00022452"/>
    </source>
</evidence>
<reference evidence="21" key="1">
    <citation type="journal article" date="2008" name="Genome Biol.">
        <title>The complete genome, comparative and functional analysis of Stenotrophomonas maltophilia reveals an organism heavily shielded by drug resistance determinants.</title>
        <authorList>
            <person name="Crossman L.C."/>
            <person name="Gould V.C."/>
            <person name="Dow J.M."/>
            <person name="Vernikos G.S."/>
            <person name="Okazaki A."/>
            <person name="Sebaihia M."/>
            <person name="Saunders D."/>
            <person name="Arrowsmith C."/>
            <person name="Carver T."/>
            <person name="Peters N."/>
            <person name="Adlem E."/>
            <person name="Kerhornou A."/>
            <person name="Lord A."/>
            <person name="Murphy L."/>
            <person name="Seeger K."/>
            <person name="Squares R."/>
            <person name="Rutter S."/>
            <person name="Quail M.A."/>
            <person name="Rajandream M.A."/>
            <person name="Harris D."/>
            <person name="Churcher C."/>
            <person name="Bentley S.D."/>
            <person name="Parkhill J."/>
            <person name="Thomson N.R."/>
            <person name="Avison M.B."/>
        </authorList>
    </citation>
    <scope>NUCLEOTIDE SEQUENCE [LARGE SCALE GENOMIC DNA]</scope>
    <source>
        <strain evidence="21">K279a</strain>
    </source>
</reference>
<gene>
    <name evidence="21" type="ordered locus">Smlt2858</name>
</gene>
<evidence type="ECO:0000256" key="6">
    <source>
        <dbReference type="ARBA" id="ARBA00022692"/>
    </source>
</evidence>
<keyword evidence="8" id="KW-0408">Iron</keyword>
<evidence type="ECO:0000256" key="10">
    <source>
        <dbReference type="ARBA" id="ARBA00023077"/>
    </source>
</evidence>
<dbReference type="InterPro" id="IPR037066">
    <property type="entry name" value="Plug_dom_sf"/>
</dbReference>
<evidence type="ECO:0000256" key="2">
    <source>
        <dbReference type="ARBA" id="ARBA00009810"/>
    </source>
</evidence>
<evidence type="ECO:0000256" key="15">
    <source>
        <dbReference type="PROSITE-ProRule" id="PRU10143"/>
    </source>
</evidence>
<feature type="short sequence motif" description="TonB C-terminal box" evidence="16">
    <location>
        <begin position="692"/>
        <end position="709"/>
    </location>
</feature>
<evidence type="ECO:0000256" key="5">
    <source>
        <dbReference type="ARBA" id="ARBA00022496"/>
    </source>
</evidence>
<keyword evidence="3 14" id="KW-0813">Transport</keyword>
<evidence type="ECO:0000256" key="1">
    <source>
        <dbReference type="ARBA" id="ARBA00004571"/>
    </source>
</evidence>
<dbReference type="NCBIfam" id="TIGR01783">
    <property type="entry name" value="TonB-siderophor"/>
    <property type="match status" value="1"/>
</dbReference>
<evidence type="ECO:0000256" key="3">
    <source>
        <dbReference type="ARBA" id="ARBA00022448"/>
    </source>
</evidence>
<dbReference type="PANTHER" id="PTHR30442:SF0">
    <property type="entry name" value="FE(3+) DICITRATE TRANSPORT PROTEIN FECA"/>
    <property type="match status" value="1"/>
</dbReference>
<keyword evidence="10 15" id="KW-0798">TonB box</keyword>
<dbReference type="eggNOG" id="COG4772">
    <property type="taxonomic scope" value="Bacteria"/>
</dbReference>
<dbReference type="InterPro" id="IPR010916">
    <property type="entry name" value="TonB_box_CS"/>
</dbReference>
<evidence type="ECO:0000259" key="19">
    <source>
        <dbReference type="Pfam" id="PF00593"/>
    </source>
</evidence>
<feature type="domain" description="TonB-dependent receptor-like beta-barrel" evidence="19">
    <location>
        <begin position="268"/>
        <end position="677"/>
    </location>
</feature>
<evidence type="ECO:0000256" key="13">
    <source>
        <dbReference type="ARBA" id="ARBA00023237"/>
    </source>
</evidence>
<keyword evidence="9" id="KW-0406">Ion transport</keyword>
<evidence type="ECO:0000256" key="14">
    <source>
        <dbReference type="PROSITE-ProRule" id="PRU01360"/>
    </source>
</evidence>
<dbReference type="KEGG" id="sml:Smlt2858"/>
<dbReference type="Gene3D" id="2.170.130.10">
    <property type="entry name" value="TonB-dependent receptor, plug domain"/>
    <property type="match status" value="1"/>
</dbReference>
<feature type="short sequence motif" description="TonB box" evidence="15">
    <location>
        <begin position="54"/>
        <end position="60"/>
    </location>
</feature>
<dbReference type="InterPro" id="IPR010105">
    <property type="entry name" value="TonB_sidphr_rcpt"/>
</dbReference>
<keyword evidence="7 18" id="KW-0732">Signal</keyword>
<feature type="chain" id="PRO_5002776253" evidence="18">
    <location>
        <begin position="46"/>
        <end position="709"/>
    </location>
</feature>
<dbReference type="HOGENOM" id="CLU_008287_17_1_6"/>
<dbReference type="InterPro" id="IPR000531">
    <property type="entry name" value="Beta-barrel_TonB"/>
</dbReference>
<dbReference type="EMBL" id="AM743169">
    <property type="protein sequence ID" value="CAQ46316.1"/>
    <property type="molecule type" value="Genomic_DNA"/>
</dbReference>
<organism evidence="21 22">
    <name type="scientific">Stenotrophomonas maltophilia (strain K279a)</name>
    <dbReference type="NCBI Taxonomy" id="522373"/>
    <lineage>
        <taxon>Bacteria</taxon>
        <taxon>Pseudomonadati</taxon>
        <taxon>Pseudomonadota</taxon>
        <taxon>Gammaproteobacteria</taxon>
        <taxon>Lysobacterales</taxon>
        <taxon>Lysobacteraceae</taxon>
        <taxon>Stenotrophomonas</taxon>
        <taxon>Stenotrophomonas maltophilia group</taxon>
    </lineage>
</organism>
<comment type="similarity">
    <text evidence="2 14 17">Belongs to the TonB-dependent receptor family.</text>
</comment>
<dbReference type="GO" id="GO:0009279">
    <property type="term" value="C:cell outer membrane"/>
    <property type="evidence" value="ECO:0007669"/>
    <property type="project" value="UniProtKB-SubCell"/>
</dbReference>
<keyword evidence="5" id="KW-0410">Iron transport</keyword>
<dbReference type="PROSITE" id="PS52016">
    <property type="entry name" value="TONB_DEPENDENT_REC_3"/>
    <property type="match status" value="1"/>
</dbReference>
<sequence>MESAIILIYDLPQPSPMPIHALQPARLPLAAALALCLLPATRAFAQDGATTLDSIQVSGSWLGTGLHDSVKSFAGARTVVDRQRIEASGAASIGDAMRRIPGVQVTDNSGTAGSSVSLNIGVRGLTGRYSPRSTVLLDGVPLAVAPYGQPQLSFAPTSLSNIESIDVVRGGGAVRYGPQNVGGIINFSTRAIPTGAGLHGEAGVRYTAYDHGGGDSTQYNAFLGGTGGNGLGAALLYSGQDGRGWRQGSDDRFNDLALKFAYAIDEQQELRAKLSYYDVRSLTPGGLTRAQYQADPFQNTRPTDFWKGHRTGIDLGYTNTLSANSEFEVLAYYNESSRASSLINAANTQLTVQPRDYRVLGIEPRYTQRLHWGASVHDITAGYRFLRERGNDRSYTVTRRTGVASATTRFDNATDAHAFYIDDRIAIGQWRITPGVRMEWIDMDRRQAGGTATFSSRNDKALPSLNIAYLLTPQLTVFGNYTTSFGPVQNIQLNSQTASNPLNPEIAKTTELGARWQDGALRAEVTVFKMRFDNQILQVPGITPPTFQNIGATDHKGVESALEYHFAEDSALAGLELYANYTWTKAIQQSGDNRGLDVPFYSRDTDSVGARYALAGWTFNVSSTHQSGQYADAANTWAESADARVGRVPGVRLWNAQVAWQVPGLGDSEIALGVNNLADKRWYTRNVDGNAGRMVAAPRTFYVQGRYRF</sequence>
<proteinExistence type="inferred from homology"/>
<keyword evidence="12" id="KW-0675">Receptor</keyword>
<dbReference type="GO" id="GO:0038023">
    <property type="term" value="F:signaling receptor activity"/>
    <property type="evidence" value="ECO:0007669"/>
    <property type="project" value="InterPro"/>
</dbReference>
<comment type="subcellular location">
    <subcellularLocation>
        <location evidence="1 14">Cell outer membrane</location>
        <topology evidence="1 14">Multi-pass membrane protein</topology>
    </subcellularLocation>
</comment>
<dbReference type="InterPro" id="IPR039426">
    <property type="entry name" value="TonB-dep_rcpt-like"/>
</dbReference>
<evidence type="ECO:0000256" key="7">
    <source>
        <dbReference type="ARBA" id="ARBA00022729"/>
    </source>
</evidence>
<dbReference type="GO" id="GO:0015891">
    <property type="term" value="P:siderophore transport"/>
    <property type="evidence" value="ECO:0007669"/>
    <property type="project" value="InterPro"/>
</dbReference>
<dbReference type="InterPro" id="IPR012910">
    <property type="entry name" value="Plug_dom"/>
</dbReference>
<dbReference type="GO" id="GO:0015343">
    <property type="term" value="F:siderophore-iron transmembrane transporter activity"/>
    <property type="evidence" value="ECO:0007669"/>
    <property type="project" value="InterPro"/>
</dbReference>
<evidence type="ECO:0000259" key="20">
    <source>
        <dbReference type="Pfam" id="PF07715"/>
    </source>
</evidence>
<evidence type="ECO:0000313" key="21">
    <source>
        <dbReference type="EMBL" id="CAQ46316.1"/>
    </source>
</evidence>
<dbReference type="PANTHER" id="PTHR30442">
    <property type="entry name" value="IRON III DICITRATE TRANSPORT PROTEIN FECA"/>
    <property type="match status" value="1"/>
</dbReference>
<dbReference type="InterPro" id="IPR036942">
    <property type="entry name" value="Beta-barrel_TonB_sf"/>
</dbReference>
<dbReference type="AlphaFoldDB" id="B2FHT9"/>
<dbReference type="PROSITE" id="PS01156">
    <property type="entry name" value="TONB_DEPENDENT_REC_2"/>
    <property type="match status" value="1"/>
</dbReference>
<dbReference type="InterPro" id="IPR010917">
    <property type="entry name" value="TonB_rcpt_CS"/>
</dbReference>
<keyword evidence="6 14" id="KW-0812">Transmembrane</keyword>
<keyword evidence="13 14" id="KW-0998">Cell outer membrane</keyword>
<dbReference type="SUPFAM" id="SSF56935">
    <property type="entry name" value="Porins"/>
    <property type="match status" value="1"/>
</dbReference>
<dbReference type="Pfam" id="PF07715">
    <property type="entry name" value="Plug"/>
    <property type="match status" value="1"/>
</dbReference>
<dbReference type="CDD" id="cd01347">
    <property type="entry name" value="ligand_gated_channel"/>
    <property type="match status" value="1"/>
</dbReference>
<evidence type="ECO:0000256" key="18">
    <source>
        <dbReference type="SAM" id="SignalP"/>
    </source>
</evidence>
<evidence type="ECO:0000256" key="16">
    <source>
        <dbReference type="PROSITE-ProRule" id="PRU10144"/>
    </source>
</evidence>
<evidence type="ECO:0000256" key="17">
    <source>
        <dbReference type="RuleBase" id="RU003357"/>
    </source>
</evidence>
<dbReference type="Gene3D" id="2.40.170.20">
    <property type="entry name" value="TonB-dependent receptor, beta-barrel domain"/>
    <property type="match status" value="1"/>
</dbReference>
<dbReference type="Pfam" id="PF00593">
    <property type="entry name" value="TonB_dep_Rec_b-barrel"/>
    <property type="match status" value="1"/>
</dbReference>
<evidence type="ECO:0000313" key="22">
    <source>
        <dbReference type="Proteomes" id="UP000008840"/>
    </source>
</evidence>
<evidence type="ECO:0000256" key="9">
    <source>
        <dbReference type="ARBA" id="ARBA00023065"/>
    </source>
</evidence>
<feature type="signal peptide" evidence="18">
    <location>
        <begin position="1"/>
        <end position="45"/>
    </location>
</feature>
<keyword evidence="22" id="KW-1185">Reference proteome</keyword>
<dbReference type="Proteomes" id="UP000008840">
    <property type="component" value="Chromosome"/>
</dbReference>
<evidence type="ECO:0000256" key="11">
    <source>
        <dbReference type="ARBA" id="ARBA00023136"/>
    </source>
</evidence>
<name>B2FHT9_STRMK</name>
<protein>
    <submittedName>
        <fullName evidence="21">Iron transporter</fullName>
    </submittedName>
</protein>